<dbReference type="Pfam" id="PF09286">
    <property type="entry name" value="Pro-kuma_activ"/>
    <property type="match status" value="1"/>
</dbReference>
<dbReference type="PANTHER" id="PTHR14218">
    <property type="entry name" value="PROTEASE S8 TRIPEPTIDYL PEPTIDASE I CLN2"/>
    <property type="match status" value="1"/>
</dbReference>
<name>A0A8E2B2M4_9APHY</name>
<dbReference type="SMART" id="SM00944">
    <property type="entry name" value="Pro-kuma_activ"/>
    <property type="match status" value="1"/>
</dbReference>
<dbReference type="GO" id="GO:0046872">
    <property type="term" value="F:metal ion binding"/>
    <property type="evidence" value="ECO:0007669"/>
    <property type="project" value="UniProtKB-UniRule"/>
</dbReference>
<feature type="active site" description="Charge relay system" evidence="15">
    <location>
        <position position="557"/>
    </location>
</feature>
<reference evidence="19 20" key="1">
    <citation type="submission" date="2016-07" db="EMBL/GenBank/DDBJ databases">
        <title>Draft genome of the white-rot fungus Obba rivulosa 3A-2.</title>
        <authorList>
            <consortium name="DOE Joint Genome Institute"/>
            <person name="Miettinen O."/>
            <person name="Riley R."/>
            <person name="Acob R."/>
            <person name="Barry K."/>
            <person name="Cullen D."/>
            <person name="De Vries R."/>
            <person name="Hainaut M."/>
            <person name="Hatakka A."/>
            <person name="Henrissat B."/>
            <person name="Hilden K."/>
            <person name="Kuo R."/>
            <person name="Labutti K."/>
            <person name="Lipzen A."/>
            <person name="Makela M.R."/>
            <person name="Sandor L."/>
            <person name="Spatafora J.W."/>
            <person name="Grigoriev I.V."/>
            <person name="Hibbett D.S."/>
        </authorList>
    </citation>
    <scope>NUCLEOTIDE SEQUENCE [LARGE SCALE GENOMIC DNA]</scope>
    <source>
        <strain evidence="19 20">3A-2</strain>
    </source>
</reference>
<dbReference type="InterPro" id="IPR036852">
    <property type="entry name" value="Peptidase_S8/S53_dom_sf"/>
</dbReference>
<feature type="active site" description="Charge relay system" evidence="15">
    <location>
        <position position="307"/>
    </location>
</feature>
<dbReference type="AlphaFoldDB" id="A0A8E2B2M4"/>
<evidence type="ECO:0000256" key="16">
    <source>
        <dbReference type="SAM" id="MobiDB-lite"/>
    </source>
</evidence>
<keyword evidence="7 15" id="KW-0479">Metal-binding</keyword>
<protein>
    <recommendedName>
        <fullName evidence="4">tripeptidyl-peptidase II</fullName>
        <ecNumber evidence="4">3.4.14.10</ecNumber>
    </recommendedName>
</protein>
<dbReference type="Proteomes" id="UP000250043">
    <property type="component" value="Unassembled WGS sequence"/>
</dbReference>
<feature type="region of interest" description="Disordered" evidence="16">
    <location>
        <begin position="190"/>
        <end position="212"/>
    </location>
</feature>
<comment type="catalytic activity">
    <reaction evidence="1">
        <text>Release of an N-terminal tripeptide from a polypeptide.</text>
        <dbReference type="EC" id="3.4.14.10"/>
    </reaction>
</comment>
<keyword evidence="9 15" id="KW-0378">Hydrolase</keyword>
<feature type="signal peptide" evidence="17">
    <location>
        <begin position="1"/>
        <end position="19"/>
    </location>
</feature>
<keyword evidence="5" id="KW-0964">Secreted</keyword>
<feature type="binding site" evidence="15">
    <location>
        <position position="619"/>
    </location>
    <ligand>
        <name>Ca(2+)</name>
        <dbReference type="ChEBI" id="CHEBI:29108"/>
    </ligand>
</feature>
<organism evidence="19 20">
    <name type="scientific">Obba rivulosa</name>
    <dbReference type="NCBI Taxonomy" id="1052685"/>
    <lineage>
        <taxon>Eukaryota</taxon>
        <taxon>Fungi</taxon>
        <taxon>Dikarya</taxon>
        <taxon>Basidiomycota</taxon>
        <taxon>Agaricomycotina</taxon>
        <taxon>Agaricomycetes</taxon>
        <taxon>Polyporales</taxon>
        <taxon>Gelatoporiaceae</taxon>
        <taxon>Obba</taxon>
    </lineage>
</organism>
<proteinExistence type="predicted"/>
<evidence type="ECO:0000256" key="1">
    <source>
        <dbReference type="ARBA" id="ARBA00001910"/>
    </source>
</evidence>
<evidence type="ECO:0000256" key="9">
    <source>
        <dbReference type="ARBA" id="ARBA00022801"/>
    </source>
</evidence>
<evidence type="ECO:0000256" key="3">
    <source>
        <dbReference type="ARBA" id="ARBA00004239"/>
    </source>
</evidence>
<feature type="chain" id="PRO_5034780365" description="tripeptidyl-peptidase II" evidence="17">
    <location>
        <begin position="20"/>
        <end position="642"/>
    </location>
</feature>
<feature type="binding site" evidence="15">
    <location>
        <position position="601"/>
    </location>
    <ligand>
        <name>Ca(2+)</name>
        <dbReference type="ChEBI" id="CHEBI:29108"/>
    </ligand>
</feature>
<evidence type="ECO:0000256" key="13">
    <source>
        <dbReference type="ARBA" id="ARBA00023145"/>
    </source>
</evidence>
<dbReference type="InterPro" id="IPR030400">
    <property type="entry name" value="Sedolisin_dom"/>
</dbReference>
<feature type="binding site" evidence="15">
    <location>
        <position position="621"/>
    </location>
    <ligand>
        <name>Ca(2+)</name>
        <dbReference type="ChEBI" id="CHEBI:29108"/>
    </ligand>
</feature>
<evidence type="ECO:0000256" key="14">
    <source>
        <dbReference type="ARBA" id="ARBA00023180"/>
    </source>
</evidence>
<dbReference type="FunFam" id="3.40.50.200:FF:000015">
    <property type="entry name" value="Tripeptidyl peptidase A"/>
    <property type="match status" value="1"/>
</dbReference>
<dbReference type="PANTHER" id="PTHR14218:SF19">
    <property type="entry name" value="SERINE PROTEASE AORO, PUTATIVE (AFU_ORTHOLOGUE AFUA_6G10250)-RELATED"/>
    <property type="match status" value="1"/>
</dbReference>
<comment type="cofactor">
    <cofactor evidence="15">
        <name>Ca(2+)</name>
        <dbReference type="ChEBI" id="CHEBI:29108"/>
    </cofactor>
    <text evidence="15">Binds 1 Ca(2+) ion per subunit.</text>
</comment>
<dbReference type="EMBL" id="KV722392">
    <property type="protein sequence ID" value="OCH91087.1"/>
    <property type="molecule type" value="Genomic_DNA"/>
</dbReference>
<dbReference type="InterPro" id="IPR015366">
    <property type="entry name" value="S53_propep"/>
</dbReference>
<evidence type="ECO:0000259" key="18">
    <source>
        <dbReference type="PROSITE" id="PS51695"/>
    </source>
</evidence>
<feature type="domain" description="Peptidase S53" evidence="18">
    <location>
        <begin position="230"/>
        <end position="641"/>
    </location>
</feature>
<dbReference type="PROSITE" id="PS51695">
    <property type="entry name" value="SEDOLISIN"/>
    <property type="match status" value="1"/>
</dbReference>
<dbReference type="GO" id="GO:0006508">
    <property type="term" value="P:proteolysis"/>
    <property type="evidence" value="ECO:0007669"/>
    <property type="project" value="UniProtKB-KW"/>
</dbReference>
<dbReference type="OrthoDB" id="409122at2759"/>
<dbReference type="GO" id="GO:0004252">
    <property type="term" value="F:serine-type endopeptidase activity"/>
    <property type="evidence" value="ECO:0007669"/>
    <property type="project" value="UniProtKB-UniRule"/>
</dbReference>
<keyword evidence="10 15" id="KW-0720">Serine protease</keyword>
<dbReference type="EC" id="3.4.14.10" evidence="4"/>
<evidence type="ECO:0000256" key="7">
    <source>
        <dbReference type="ARBA" id="ARBA00022723"/>
    </source>
</evidence>
<accession>A0A8E2B2M4</accession>
<feature type="active site" description="Charge relay system" evidence="15">
    <location>
        <position position="311"/>
    </location>
</feature>
<evidence type="ECO:0000313" key="19">
    <source>
        <dbReference type="EMBL" id="OCH91087.1"/>
    </source>
</evidence>
<evidence type="ECO:0000313" key="20">
    <source>
        <dbReference type="Proteomes" id="UP000250043"/>
    </source>
</evidence>
<dbReference type="CDD" id="cd04056">
    <property type="entry name" value="Peptidases_S53"/>
    <property type="match status" value="1"/>
</dbReference>
<keyword evidence="8 17" id="KW-0732">Signal</keyword>
<comment type="subcellular location">
    <subcellularLocation>
        <location evidence="3">Secreted</location>
        <location evidence="3">Extracellular space</location>
    </subcellularLocation>
</comment>
<keyword evidence="11 15" id="KW-0106">Calcium</keyword>
<keyword evidence="20" id="KW-1185">Reference proteome</keyword>
<dbReference type="InterPro" id="IPR050819">
    <property type="entry name" value="Tripeptidyl-peptidase_I"/>
</dbReference>
<evidence type="ECO:0000256" key="12">
    <source>
        <dbReference type="ARBA" id="ARBA00023026"/>
    </source>
</evidence>
<keyword evidence="14" id="KW-0325">Glycoprotein</keyword>
<dbReference type="Gene3D" id="3.40.50.200">
    <property type="entry name" value="Peptidase S8/S53 domain"/>
    <property type="match status" value="1"/>
</dbReference>
<evidence type="ECO:0000256" key="11">
    <source>
        <dbReference type="ARBA" id="ARBA00022837"/>
    </source>
</evidence>
<evidence type="ECO:0000256" key="10">
    <source>
        <dbReference type="ARBA" id="ARBA00022825"/>
    </source>
</evidence>
<dbReference type="CDD" id="cd11377">
    <property type="entry name" value="Pro-peptidase_S53"/>
    <property type="match status" value="1"/>
</dbReference>
<sequence length="642" mass="69077">MVLTRLFLILAKGLSLAAASLSLSSYVVHESRRSISTRWTPVRRAEHGVLLPLRIGLKQENLHSLEEYLLDVSHPNSPNYGKHWASTKVAETFRPSSVALGIVRAWLVDSGLESSRIELSSTGGWLHATVSVSEAESLLATEYYVYQSSEEDVEYLACKGAYHLPEHVSKHVDIVTPTLHFDAKMKRRTSPEFVGRGGQPGTSSRSHGPKVVGPIEDVSVSTELEDCNNQITLPCLRALYKFEYAPIASDKNSLGIAEYTPQAYIPSDLDQFFQNYSKSLVGERPVMVSIDGGTINNNETDKAFFEESNLDLQYSMGLVGKGQPVTLYQVGDLIINGTFNNFLDALDGSYCTFEGGDNRAFDSTYPDPAPGGFKGPTQCGGAPLPYIISTSYVHDETDLTPAYMQRQCAEYAKLGLMGVTVLYASGDGGVAGNDGRCLTDDGQAAEGAPRFMPGFPAECPYVTGVGATQVNPGAKVTDPESACEQGIFSGGGWSNVFAMPDYQKEAVQTYLEKYPPPYPADIWNSTGQSRAFPDIAVNGANYLIVVQGKVFRVSGTSASSPVLAAILSAVNDARLAVGKSPIGFINPTIYSAAFEGVLNDITNGSNPGCGTNGFAAQPGWDPVTGLGTPNFPKMLSRWLELP</sequence>
<dbReference type="GO" id="GO:0005576">
    <property type="term" value="C:extracellular region"/>
    <property type="evidence" value="ECO:0007669"/>
    <property type="project" value="UniProtKB-SubCell"/>
</dbReference>
<evidence type="ECO:0000256" key="8">
    <source>
        <dbReference type="ARBA" id="ARBA00022729"/>
    </source>
</evidence>
<evidence type="ECO:0000256" key="17">
    <source>
        <dbReference type="SAM" id="SignalP"/>
    </source>
</evidence>
<gene>
    <name evidence="19" type="ORF">OBBRIDRAFT_552514</name>
</gene>
<keyword evidence="13" id="KW-0865">Zymogen</keyword>
<evidence type="ECO:0000256" key="5">
    <source>
        <dbReference type="ARBA" id="ARBA00022525"/>
    </source>
</evidence>
<feature type="binding site" evidence="15">
    <location>
        <position position="600"/>
    </location>
    <ligand>
        <name>Ca(2+)</name>
        <dbReference type="ChEBI" id="CHEBI:29108"/>
    </ligand>
</feature>
<keyword evidence="6 15" id="KW-0645">Protease</keyword>
<dbReference type="SUPFAM" id="SSF54897">
    <property type="entry name" value="Protease propeptides/inhibitors"/>
    <property type="match status" value="1"/>
</dbReference>
<evidence type="ECO:0000256" key="2">
    <source>
        <dbReference type="ARBA" id="ARBA00002451"/>
    </source>
</evidence>
<evidence type="ECO:0000256" key="15">
    <source>
        <dbReference type="PROSITE-ProRule" id="PRU01032"/>
    </source>
</evidence>
<comment type="function">
    <text evidence="2">Secreted tripeptidyl-peptidase which degrades proteins at acidic pHs and is involved in virulence.</text>
</comment>
<dbReference type="SUPFAM" id="SSF52743">
    <property type="entry name" value="Subtilisin-like"/>
    <property type="match status" value="1"/>
</dbReference>
<evidence type="ECO:0000256" key="4">
    <source>
        <dbReference type="ARBA" id="ARBA00012462"/>
    </source>
</evidence>
<keyword evidence="12" id="KW-0843">Virulence</keyword>
<evidence type="ECO:0000256" key="6">
    <source>
        <dbReference type="ARBA" id="ARBA00022670"/>
    </source>
</evidence>
<dbReference type="GO" id="GO:0008240">
    <property type="term" value="F:tripeptidyl-peptidase activity"/>
    <property type="evidence" value="ECO:0007669"/>
    <property type="project" value="UniProtKB-EC"/>
</dbReference>